<evidence type="ECO:0000256" key="2">
    <source>
        <dbReference type="ARBA" id="ARBA00022692"/>
    </source>
</evidence>
<gene>
    <name evidence="7" type="ORF">DT603_10660</name>
</gene>
<dbReference type="PANTHER" id="PTHR36926">
    <property type="entry name" value="COLICIN V PRODUCTION PROTEIN"/>
    <property type="match status" value="1"/>
</dbReference>
<evidence type="ECO:0000313" key="7">
    <source>
        <dbReference type="EMBL" id="NDK39302.1"/>
    </source>
</evidence>
<dbReference type="PANTHER" id="PTHR36926:SF1">
    <property type="entry name" value="COLICIN V PRODUCTION PROTEIN"/>
    <property type="match status" value="1"/>
</dbReference>
<proteinExistence type="predicted"/>
<name>A0ABX0ACK0_9GAMM</name>
<keyword evidence="8" id="KW-1185">Reference proteome</keyword>
<dbReference type="Proteomes" id="UP001429354">
    <property type="component" value="Unassembled WGS sequence"/>
</dbReference>
<accession>A0ABX0ACK0</accession>
<dbReference type="Pfam" id="PF02674">
    <property type="entry name" value="Colicin_V"/>
    <property type="match status" value="1"/>
</dbReference>
<keyword evidence="3 6" id="KW-1133">Transmembrane helix</keyword>
<evidence type="ECO:0000256" key="6">
    <source>
        <dbReference type="SAM" id="Phobius"/>
    </source>
</evidence>
<feature type="region of interest" description="Disordered" evidence="5">
    <location>
        <begin position="224"/>
        <end position="260"/>
    </location>
</feature>
<organism evidence="7 8">
    <name type="scientific">Pseudoxanthomonas gei</name>
    <dbReference type="NCBI Taxonomy" id="1383030"/>
    <lineage>
        <taxon>Bacteria</taxon>
        <taxon>Pseudomonadati</taxon>
        <taxon>Pseudomonadota</taxon>
        <taxon>Gammaproteobacteria</taxon>
        <taxon>Lysobacterales</taxon>
        <taxon>Lysobacteraceae</taxon>
        <taxon>Pseudoxanthomonas</taxon>
    </lineage>
</organism>
<feature type="transmembrane region" description="Helical" evidence="6">
    <location>
        <begin position="62"/>
        <end position="83"/>
    </location>
</feature>
<comment type="subcellular location">
    <subcellularLocation>
        <location evidence="1">Membrane</location>
        <topology evidence="1">Multi-pass membrane protein</topology>
    </subcellularLocation>
</comment>
<feature type="transmembrane region" description="Helical" evidence="6">
    <location>
        <begin position="103"/>
        <end position="124"/>
    </location>
</feature>
<dbReference type="InterPro" id="IPR003825">
    <property type="entry name" value="Colicin-V_CvpA"/>
</dbReference>
<comment type="caution">
    <text evidence="7">The sequence shown here is derived from an EMBL/GenBank/DDBJ whole genome shotgun (WGS) entry which is preliminary data.</text>
</comment>
<keyword evidence="4 6" id="KW-0472">Membrane</keyword>
<keyword evidence="2 6" id="KW-0812">Transmembrane</keyword>
<dbReference type="InterPro" id="IPR052719">
    <property type="entry name" value="CvpA-like"/>
</dbReference>
<sequence>MIDILLLIIVGGSVLLGLVRGLVGTLVSTAAWLLAGWITFQFGGEIGVWLSDDGMPTMTERFSGYALTFVGVMVAVTLLGALARTMVKSVGLSGVDRLLGAGLGLLRGAFLACLLVLALGFTPLPREPAWQQSVALPLLMPGASWMRARLPGWSVPEMDFRKAPLPGDNGGPDAVSGPLLDGIVKQVIDNAKGGVSQRQAVEGVPAGRYPASIVAGGQGPANIEAGIEAIGPSPAGEPANIEPSTHPNGQKRPHSLPATQ</sequence>
<evidence type="ECO:0000256" key="5">
    <source>
        <dbReference type="SAM" id="MobiDB-lite"/>
    </source>
</evidence>
<dbReference type="EMBL" id="QOVG01000006">
    <property type="protein sequence ID" value="NDK39302.1"/>
    <property type="molecule type" value="Genomic_DNA"/>
</dbReference>
<protein>
    <submittedName>
        <fullName evidence="7">CvpA family protein</fullName>
    </submittedName>
</protein>
<evidence type="ECO:0000256" key="1">
    <source>
        <dbReference type="ARBA" id="ARBA00004141"/>
    </source>
</evidence>
<reference evidence="7 8" key="1">
    <citation type="submission" date="2018-07" db="EMBL/GenBank/DDBJ databases">
        <title>Whole genome Sequencing of Pseudoxanthomonas gei KCTC 32298 (T).</title>
        <authorList>
            <person name="Kumar S."/>
            <person name="Bansal K."/>
            <person name="Kaur A."/>
            <person name="Patil P."/>
            <person name="Sharma S."/>
            <person name="Patil P.B."/>
        </authorList>
    </citation>
    <scope>NUCLEOTIDE SEQUENCE [LARGE SCALE GENOMIC DNA]</scope>
    <source>
        <strain evidence="7 8">KCTC 32298</strain>
    </source>
</reference>
<dbReference type="RefSeq" id="WP_162349866.1">
    <property type="nucleotide sequence ID" value="NZ_QOVG01000006.1"/>
</dbReference>
<evidence type="ECO:0000256" key="4">
    <source>
        <dbReference type="ARBA" id="ARBA00023136"/>
    </source>
</evidence>
<evidence type="ECO:0000256" key="3">
    <source>
        <dbReference type="ARBA" id="ARBA00022989"/>
    </source>
</evidence>
<evidence type="ECO:0000313" key="8">
    <source>
        <dbReference type="Proteomes" id="UP001429354"/>
    </source>
</evidence>
<feature type="transmembrane region" description="Helical" evidence="6">
    <location>
        <begin position="31"/>
        <end position="50"/>
    </location>
</feature>